<sequence length="69" mass="8260">MGKNDARVVDLFADALWLSRVTRNKHSIEQWYELWEILKQTPTEEQPVLIPAVEELIRKTDRRRTPRSE</sequence>
<evidence type="ECO:0000313" key="2">
    <source>
        <dbReference type="Proteomes" id="UP000010467"/>
    </source>
</evidence>
<dbReference type="PATRIC" id="fig|937777.3.peg.595"/>
<dbReference type="AlphaFoldDB" id="K9ZZK4"/>
<organism evidence="1 2">
    <name type="scientific">Deinococcus peraridilitoris (strain DSM 19664 / LMG 22246 / CIP 109416 / KR-200)</name>
    <dbReference type="NCBI Taxonomy" id="937777"/>
    <lineage>
        <taxon>Bacteria</taxon>
        <taxon>Thermotogati</taxon>
        <taxon>Deinococcota</taxon>
        <taxon>Deinococci</taxon>
        <taxon>Deinococcales</taxon>
        <taxon>Deinococcaceae</taxon>
        <taxon>Deinococcus</taxon>
    </lineage>
</organism>
<dbReference type="EMBL" id="CP003382">
    <property type="protein sequence ID" value="AFZ66180.1"/>
    <property type="molecule type" value="Genomic_DNA"/>
</dbReference>
<dbReference type="KEGG" id="dpd:Deipe_0590"/>
<accession>K9ZZK4</accession>
<keyword evidence="2" id="KW-1185">Reference proteome</keyword>
<dbReference type="Proteomes" id="UP000010467">
    <property type="component" value="Chromosome"/>
</dbReference>
<evidence type="ECO:0000313" key="1">
    <source>
        <dbReference type="EMBL" id="AFZ66180.1"/>
    </source>
</evidence>
<gene>
    <name evidence="1" type="ordered locus">Deipe_0590</name>
</gene>
<name>K9ZZK4_DEIPD</name>
<dbReference type="HOGENOM" id="CLU_2768977_0_0_0"/>
<reference evidence="2" key="1">
    <citation type="submission" date="2012-03" db="EMBL/GenBank/DDBJ databases">
        <title>Complete sequence of chromosome of Deinococcus peraridilitoris DSM 19664.</title>
        <authorList>
            <person name="Lucas S."/>
            <person name="Copeland A."/>
            <person name="Lapidus A."/>
            <person name="Glavina del Rio T."/>
            <person name="Dalin E."/>
            <person name="Tice H."/>
            <person name="Bruce D."/>
            <person name="Goodwin L."/>
            <person name="Pitluck S."/>
            <person name="Peters L."/>
            <person name="Mikhailova N."/>
            <person name="Lu M."/>
            <person name="Kyrpides N."/>
            <person name="Mavromatis K."/>
            <person name="Ivanova N."/>
            <person name="Brettin T."/>
            <person name="Detter J.C."/>
            <person name="Han C."/>
            <person name="Larimer F."/>
            <person name="Land M."/>
            <person name="Hauser L."/>
            <person name="Markowitz V."/>
            <person name="Cheng J.-F."/>
            <person name="Hugenholtz P."/>
            <person name="Woyke T."/>
            <person name="Wu D."/>
            <person name="Pukall R."/>
            <person name="Steenblock K."/>
            <person name="Brambilla E."/>
            <person name="Klenk H.-P."/>
            <person name="Eisen J.A."/>
        </authorList>
    </citation>
    <scope>NUCLEOTIDE SEQUENCE [LARGE SCALE GENOMIC DNA]</scope>
    <source>
        <strain evidence="2">DSM 19664 / LMG 22246 / CIP 109416 / KR-200</strain>
    </source>
</reference>
<protein>
    <submittedName>
        <fullName evidence="1">Uncharacterized protein</fullName>
    </submittedName>
</protein>
<dbReference type="RefSeq" id="WP_015234490.1">
    <property type="nucleotide sequence ID" value="NC_019793.1"/>
</dbReference>
<proteinExistence type="predicted"/>